<dbReference type="AlphaFoldDB" id="A0A0A8UW33"/>
<dbReference type="HOGENOM" id="CLU_3185313_0_0_6"/>
<evidence type="ECO:0000313" key="2">
    <source>
        <dbReference type="Proteomes" id="UP000032803"/>
    </source>
</evidence>
<sequence>MGKNCYLVLRVTNDYTPVRILLIDVKLFNGNGYCEVTFYRREATGG</sequence>
<reference evidence="2" key="1">
    <citation type="submission" date="2014-09" db="EMBL/GenBank/DDBJ databases">
        <authorList>
            <person name="Gomez-Valero L."/>
        </authorList>
    </citation>
    <scope>NUCLEOTIDE SEQUENCE [LARGE SCALE GENOMIC DNA]</scope>
    <source>
        <strain evidence="2">ATCC35250</strain>
    </source>
</reference>
<accession>A0A0A8UW33</accession>
<evidence type="ECO:0000313" key="1">
    <source>
        <dbReference type="EMBL" id="CEK11731.1"/>
    </source>
</evidence>
<gene>
    <name evidence="1" type="ORF">LHA_2731</name>
</gene>
<keyword evidence="2" id="KW-1185">Reference proteome</keyword>
<dbReference type="Proteomes" id="UP000032803">
    <property type="component" value="Chromosome I"/>
</dbReference>
<proteinExistence type="predicted"/>
<dbReference type="KEGG" id="lha:LHA_2731"/>
<dbReference type="EMBL" id="LN681225">
    <property type="protein sequence ID" value="CEK11731.1"/>
    <property type="molecule type" value="Genomic_DNA"/>
</dbReference>
<protein>
    <submittedName>
        <fullName evidence="1">Uncharacterized protein</fullName>
    </submittedName>
</protein>
<organism evidence="1 2">
    <name type="scientific">Legionella hackeliae</name>
    <dbReference type="NCBI Taxonomy" id="449"/>
    <lineage>
        <taxon>Bacteria</taxon>
        <taxon>Pseudomonadati</taxon>
        <taxon>Pseudomonadota</taxon>
        <taxon>Gammaproteobacteria</taxon>
        <taxon>Legionellales</taxon>
        <taxon>Legionellaceae</taxon>
        <taxon>Legionella</taxon>
    </lineage>
</organism>
<name>A0A0A8UW33_LEGHA</name>